<evidence type="ECO:0000313" key="4">
    <source>
        <dbReference type="Proteomes" id="UP000199169"/>
    </source>
</evidence>
<dbReference type="PROSITE" id="PS51318">
    <property type="entry name" value="TAT"/>
    <property type="match status" value="1"/>
</dbReference>
<dbReference type="Proteomes" id="UP000199169">
    <property type="component" value="Unassembled WGS sequence"/>
</dbReference>
<dbReference type="InterPro" id="IPR028939">
    <property type="entry name" value="P5C_Rdtase_cat_N"/>
</dbReference>
<dbReference type="InterPro" id="IPR051267">
    <property type="entry name" value="STEAP_metalloreductase"/>
</dbReference>
<dbReference type="RefSeq" id="WP_186407191.1">
    <property type="nucleotide sequence ID" value="NZ_FLQX01000110.1"/>
</dbReference>
<protein>
    <submittedName>
        <fullName evidence="3">NADP oxidoreductase coenzyme F420-dependent</fullName>
    </submittedName>
</protein>
<dbReference type="PANTHER" id="PTHR14239">
    <property type="entry name" value="DUDULIN-RELATED"/>
    <property type="match status" value="1"/>
</dbReference>
<dbReference type="InterPro" id="IPR006311">
    <property type="entry name" value="TAT_signal"/>
</dbReference>
<gene>
    <name evidence="3" type="ORF">ACCAA_340020</name>
</gene>
<dbReference type="PANTHER" id="PTHR14239:SF10">
    <property type="entry name" value="REDUCTASE"/>
    <property type="match status" value="1"/>
</dbReference>
<dbReference type="Pfam" id="PF03807">
    <property type="entry name" value="F420_oxidored"/>
    <property type="match status" value="1"/>
</dbReference>
<keyword evidence="1" id="KW-0560">Oxidoreductase</keyword>
<sequence>MAKSDVADGSRRNFFRLAGGFSLLAASPLGALAASLPGASPLKIATLGAGHIGSTLGTLWVQAGHSVMFSSRHPEDLKGLAEGLGRLAHTGTVQEALAFADVVLLAVPYRALPQIGKDHAPALATKALIVDASNPIVARDGEIATWAREKGAGLASAELLPGARLVRAFNAINYAKLPEAAHRPGERIGMPMAGDDASALALASSLVREIGFEPVVIGSLAMGRYLIPGTPLAGEHTAEQIRQIVATLN</sequence>
<dbReference type="AlphaFoldDB" id="A0A1A8XPC9"/>
<dbReference type="SUPFAM" id="SSF51735">
    <property type="entry name" value="NAD(P)-binding Rossmann-fold domains"/>
    <property type="match status" value="1"/>
</dbReference>
<evidence type="ECO:0000313" key="3">
    <source>
        <dbReference type="EMBL" id="SBT06496.1"/>
    </source>
</evidence>
<accession>A0A1A8XPC9</accession>
<organism evidence="3 4">
    <name type="scientific">Candidatus Accumulibacter aalborgensis</name>
    <dbReference type="NCBI Taxonomy" id="1860102"/>
    <lineage>
        <taxon>Bacteria</taxon>
        <taxon>Pseudomonadati</taxon>
        <taxon>Pseudomonadota</taxon>
        <taxon>Betaproteobacteria</taxon>
        <taxon>Candidatus Accumulibacter</taxon>
    </lineage>
</organism>
<evidence type="ECO:0000259" key="2">
    <source>
        <dbReference type="Pfam" id="PF03807"/>
    </source>
</evidence>
<dbReference type="InterPro" id="IPR036291">
    <property type="entry name" value="NAD(P)-bd_dom_sf"/>
</dbReference>
<dbReference type="GO" id="GO:0016491">
    <property type="term" value="F:oxidoreductase activity"/>
    <property type="evidence" value="ECO:0007669"/>
    <property type="project" value="UniProtKB-KW"/>
</dbReference>
<proteinExistence type="predicted"/>
<keyword evidence="4" id="KW-1185">Reference proteome</keyword>
<dbReference type="STRING" id="1860102.ACCAA_340020"/>
<evidence type="ECO:0000256" key="1">
    <source>
        <dbReference type="ARBA" id="ARBA00023002"/>
    </source>
</evidence>
<reference evidence="3 4" key="1">
    <citation type="submission" date="2016-06" db="EMBL/GenBank/DDBJ databases">
        <authorList>
            <person name="Kjaerup R.B."/>
            <person name="Dalgaard T.S."/>
            <person name="Juul-Madsen H.R."/>
        </authorList>
    </citation>
    <scope>NUCLEOTIDE SEQUENCE [LARGE SCALE GENOMIC DNA]</scope>
    <source>
        <strain evidence="3">3</strain>
    </source>
</reference>
<dbReference type="EMBL" id="FLQX01000110">
    <property type="protein sequence ID" value="SBT06496.1"/>
    <property type="molecule type" value="Genomic_DNA"/>
</dbReference>
<feature type="domain" description="Pyrroline-5-carboxylate reductase catalytic N-terminal" evidence="2">
    <location>
        <begin position="43"/>
        <end position="135"/>
    </location>
</feature>
<dbReference type="Gene3D" id="3.40.50.720">
    <property type="entry name" value="NAD(P)-binding Rossmann-like Domain"/>
    <property type="match status" value="1"/>
</dbReference>
<name>A0A1A8XPC9_9PROT</name>